<name>M5TVB5_9BACT</name>
<accession>M5TVB5</accession>
<evidence type="ECO:0000313" key="1">
    <source>
        <dbReference type="EMBL" id="EMI53137.1"/>
    </source>
</evidence>
<keyword evidence="2" id="KW-1185">Reference proteome</keyword>
<sequence length="64" mass="7231">MTGEHRKSWRLSLRYSALVHDRDALVCYLESDAGFCVEFWGNVNSFAAVPALRRCGWGTPTRGI</sequence>
<protein>
    <submittedName>
        <fullName evidence="1">Uncharacterized protein</fullName>
    </submittedName>
</protein>
<evidence type="ECO:0000313" key="2">
    <source>
        <dbReference type="Proteomes" id="UP000011885"/>
    </source>
</evidence>
<reference evidence="1 2" key="1">
    <citation type="journal article" date="2013" name="Mar. Genomics">
        <title>Expression of sulfatases in Rhodopirellula baltica and the diversity of sulfatases in the genus Rhodopirellula.</title>
        <authorList>
            <person name="Wegner C.E."/>
            <person name="Richter-Heitmann T."/>
            <person name="Klindworth A."/>
            <person name="Klockow C."/>
            <person name="Richter M."/>
            <person name="Achstetter T."/>
            <person name="Glockner F.O."/>
            <person name="Harder J."/>
        </authorList>
    </citation>
    <scope>NUCLEOTIDE SEQUENCE [LARGE SCALE GENOMIC DNA]</scope>
    <source>
        <strain evidence="1 2">SM41</strain>
    </source>
</reference>
<dbReference type="AlphaFoldDB" id="M5TVB5"/>
<dbReference type="EMBL" id="ANOH01000376">
    <property type="protein sequence ID" value="EMI53137.1"/>
    <property type="molecule type" value="Genomic_DNA"/>
</dbReference>
<organism evidence="1 2">
    <name type="scientific">Rhodopirellula sallentina SM41</name>
    <dbReference type="NCBI Taxonomy" id="1263870"/>
    <lineage>
        <taxon>Bacteria</taxon>
        <taxon>Pseudomonadati</taxon>
        <taxon>Planctomycetota</taxon>
        <taxon>Planctomycetia</taxon>
        <taxon>Pirellulales</taxon>
        <taxon>Pirellulaceae</taxon>
        <taxon>Rhodopirellula</taxon>
    </lineage>
</organism>
<gene>
    <name evidence="1" type="ORF">RSSM_05429</name>
</gene>
<proteinExistence type="predicted"/>
<dbReference type="Proteomes" id="UP000011885">
    <property type="component" value="Unassembled WGS sequence"/>
</dbReference>
<comment type="caution">
    <text evidence="1">The sequence shown here is derived from an EMBL/GenBank/DDBJ whole genome shotgun (WGS) entry which is preliminary data.</text>
</comment>